<feature type="non-terminal residue" evidence="7">
    <location>
        <position position="205"/>
    </location>
</feature>
<comment type="cofactor">
    <cofactor evidence="1">
        <name>FAD</name>
        <dbReference type="ChEBI" id="CHEBI:57692"/>
    </cofactor>
</comment>
<dbReference type="GO" id="GO:0046168">
    <property type="term" value="P:glycerol-3-phosphate catabolic process"/>
    <property type="evidence" value="ECO:0007669"/>
    <property type="project" value="TreeGrafter"/>
</dbReference>
<accession>X0YQP2</accession>
<evidence type="ECO:0000256" key="1">
    <source>
        <dbReference type="ARBA" id="ARBA00001974"/>
    </source>
</evidence>
<reference evidence="7" key="1">
    <citation type="journal article" date="2014" name="Front. Microbiol.">
        <title>High frequency of phylogenetically diverse reductive dehalogenase-homologous genes in deep subseafloor sedimentary metagenomes.</title>
        <authorList>
            <person name="Kawai M."/>
            <person name="Futagami T."/>
            <person name="Toyoda A."/>
            <person name="Takaki Y."/>
            <person name="Nishi S."/>
            <person name="Hori S."/>
            <person name="Arai W."/>
            <person name="Tsubouchi T."/>
            <person name="Morono Y."/>
            <person name="Uchiyama I."/>
            <person name="Ito T."/>
            <person name="Fujiyama A."/>
            <person name="Inagaki F."/>
            <person name="Takami H."/>
        </authorList>
    </citation>
    <scope>NUCLEOTIDE SEQUENCE</scope>
    <source>
        <strain evidence="7">Expedition CK06-06</strain>
    </source>
</reference>
<gene>
    <name evidence="7" type="ORF">S01H1_69312</name>
</gene>
<dbReference type="Gene3D" id="3.50.50.60">
    <property type="entry name" value="FAD/NAD(P)-binding domain"/>
    <property type="match status" value="1"/>
</dbReference>
<evidence type="ECO:0000256" key="2">
    <source>
        <dbReference type="ARBA" id="ARBA00007330"/>
    </source>
</evidence>
<dbReference type="InterPro" id="IPR006076">
    <property type="entry name" value="FAD-dep_OxRdtase"/>
</dbReference>
<comment type="similarity">
    <text evidence="2">Belongs to the FAD-dependent glycerol-3-phosphate dehydrogenase family.</text>
</comment>
<evidence type="ECO:0000259" key="6">
    <source>
        <dbReference type="Pfam" id="PF01266"/>
    </source>
</evidence>
<dbReference type="GO" id="GO:0004368">
    <property type="term" value="F:glycerol-3-phosphate dehydrogenase (quinone) activity"/>
    <property type="evidence" value="ECO:0007669"/>
    <property type="project" value="InterPro"/>
</dbReference>
<dbReference type="EMBL" id="BARS01046014">
    <property type="protein sequence ID" value="GAG39021.1"/>
    <property type="molecule type" value="Genomic_DNA"/>
</dbReference>
<organism evidence="7">
    <name type="scientific">marine sediment metagenome</name>
    <dbReference type="NCBI Taxonomy" id="412755"/>
    <lineage>
        <taxon>unclassified sequences</taxon>
        <taxon>metagenomes</taxon>
        <taxon>ecological metagenomes</taxon>
    </lineage>
</organism>
<name>X0YQP2_9ZZZZ</name>
<dbReference type="PROSITE" id="PS00977">
    <property type="entry name" value="FAD_G3PDH_1"/>
    <property type="match status" value="1"/>
</dbReference>
<keyword evidence="3" id="KW-0285">Flavoprotein</keyword>
<dbReference type="PANTHER" id="PTHR11985">
    <property type="entry name" value="GLYCEROL-3-PHOSPHATE DEHYDROGENASE"/>
    <property type="match status" value="1"/>
</dbReference>
<feature type="domain" description="FAD dependent oxidoreductase" evidence="6">
    <location>
        <begin position="4"/>
        <end position="205"/>
    </location>
</feature>
<dbReference type="PRINTS" id="PR01001">
    <property type="entry name" value="FADG3PDH"/>
</dbReference>
<keyword evidence="4" id="KW-0274">FAD</keyword>
<comment type="caution">
    <text evidence="7">The sequence shown here is derived from an EMBL/GenBank/DDBJ whole genome shotgun (WGS) entry which is preliminary data.</text>
</comment>
<evidence type="ECO:0000256" key="4">
    <source>
        <dbReference type="ARBA" id="ARBA00022827"/>
    </source>
</evidence>
<dbReference type="SUPFAM" id="SSF51905">
    <property type="entry name" value="FAD/NAD(P)-binding domain"/>
    <property type="match status" value="1"/>
</dbReference>
<proteinExistence type="inferred from homology"/>
<evidence type="ECO:0000256" key="5">
    <source>
        <dbReference type="ARBA" id="ARBA00023002"/>
    </source>
</evidence>
<dbReference type="InterPro" id="IPR000447">
    <property type="entry name" value="G3P_DH_FAD-dep"/>
</dbReference>
<dbReference type="PANTHER" id="PTHR11985:SF15">
    <property type="entry name" value="GLYCEROL-3-PHOSPHATE DEHYDROGENASE, MITOCHONDRIAL"/>
    <property type="match status" value="1"/>
</dbReference>
<dbReference type="Gene3D" id="3.30.9.10">
    <property type="entry name" value="D-Amino Acid Oxidase, subunit A, domain 2"/>
    <property type="match status" value="1"/>
</dbReference>
<protein>
    <recommendedName>
        <fullName evidence="6">FAD dependent oxidoreductase domain-containing protein</fullName>
    </recommendedName>
</protein>
<sequence>MIYDLAVIGGGINGVGIAADAAGRGLSVLLAEMGDLASGTSSHSSKLVHGGLRYLEYFEFRQVRKALQEREVLLAKAPHIIWPQRFVLPQVPGGRPWLLLRAGLFLYDHLGHRQRMPGSRSVDLRHDAAGGPLRCDLTSGFTYWDCHVDDARLVVLNARAAAQKGAVIETRTRVEAMIADGALWHLTLKGRPGTREVRARALVNA</sequence>
<evidence type="ECO:0000256" key="3">
    <source>
        <dbReference type="ARBA" id="ARBA00022630"/>
    </source>
</evidence>
<dbReference type="InterPro" id="IPR036188">
    <property type="entry name" value="FAD/NAD-bd_sf"/>
</dbReference>
<dbReference type="Pfam" id="PF01266">
    <property type="entry name" value="DAO"/>
    <property type="match status" value="1"/>
</dbReference>
<evidence type="ECO:0000313" key="7">
    <source>
        <dbReference type="EMBL" id="GAG39021.1"/>
    </source>
</evidence>
<keyword evidence="5" id="KW-0560">Oxidoreductase</keyword>
<dbReference type="AlphaFoldDB" id="X0YQP2"/>